<dbReference type="PANTHER" id="PTHR37984:SF5">
    <property type="entry name" value="PROTEIN NYNRIN-LIKE"/>
    <property type="match status" value="1"/>
</dbReference>
<dbReference type="PANTHER" id="PTHR37984">
    <property type="entry name" value="PROTEIN CBG26694"/>
    <property type="match status" value="1"/>
</dbReference>
<dbReference type="InterPro" id="IPR050951">
    <property type="entry name" value="Retrovirus_Pol_polyprotein"/>
</dbReference>
<keyword evidence="3" id="KW-1185">Reference proteome</keyword>
<proteinExistence type="predicted"/>
<name>A0ABR1EGP3_NECAM</name>
<evidence type="ECO:0000256" key="1">
    <source>
        <dbReference type="SAM" id="MobiDB-lite"/>
    </source>
</evidence>
<accession>A0ABR1EGP3</accession>
<evidence type="ECO:0000313" key="3">
    <source>
        <dbReference type="Proteomes" id="UP001303046"/>
    </source>
</evidence>
<organism evidence="2 3">
    <name type="scientific">Necator americanus</name>
    <name type="common">Human hookworm</name>
    <dbReference type="NCBI Taxonomy" id="51031"/>
    <lineage>
        <taxon>Eukaryota</taxon>
        <taxon>Metazoa</taxon>
        <taxon>Ecdysozoa</taxon>
        <taxon>Nematoda</taxon>
        <taxon>Chromadorea</taxon>
        <taxon>Rhabditida</taxon>
        <taxon>Rhabditina</taxon>
        <taxon>Rhabditomorpha</taxon>
        <taxon>Strongyloidea</taxon>
        <taxon>Ancylostomatidae</taxon>
        <taxon>Bunostominae</taxon>
        <taxon>Necator</taxon>
    </lineage>
</organism>
<feature type="region of interest" description="Disordered" evidence="1">
    <location>
        <begin position="1"/>
        <end position="25"/>
    </location>
</feature>
<comment type="caution">
    <text evidence="2">The sequence shown here is derived from an EMBL/GenBank/DDBJ whole genome shotgun (WGS) entry which is preliminary data.</text>
</comment>
<protein>
    <recommendedName>
        <fullName evidence="4">Reverse transcriptase domain-containing protein</fullName>
    </recommendedName>
</protein>
<evidence type="ECO:0008006" key="4">
    <source>
        <dbReference type="Google" id="ProtNLM"/>
    </source>
</evidence>
<feature type="compositionally biased region" description="Basic and acidic residues" evidence="1">
    <location>
        <begin position="63"/>
        <end position="85"/>
    </location>
</feature>
<feature type="region of interest" description="Disordered" evidence="1">
    <location>
        <begin position="55"/>
        <end position="114"/>
    </location>
</feature>
<dbReference type="Proteomes" id="UP001303046">
    <property type="component" value="Unassembled WGS sequence"/>
</dbReference>
<evidence type="ECO:0000313" key="2">
    <source>
        <dbReference type="EMBL" id="KAK6761520.1"/>
    </source>
</evidence>
<sequence length="318" mass="36217">MKGLVGTRAISNPRPCGYSSDCATPALPRSKRLAEQVRVAGQKLASPTKLWEFGGRTNQLHCSSRERNNWRSEIKKKERSEEAGSRRRSRKKSEGRRTSSSEGMKMLRGTEDKPSYSQLEKLLSAMEVSKDQYDQLSKDMQMFVSDKKRFSLAGQQQPRFNLHKDETRMQIVGDRGDGILAKQLHKIDFEKVVANLRKLFASKKALIRRTYIASWICGGTSRPGYVAARVPLDCSPPSGNYRRFEEAIRKVFKRGLRRCFKTKKLLLKDNAVPVFKKRQVPYASVPDLGAEIDRLIAKEVISPVEHSEWATPFVIVKK</sequence>
<dbReference type="Gene3D" id="3.10.10.10">
    <property type="entry name" value="HIV Type 1 Reverse Transcriptase, subunit A, domain 1"/>
    <property type="match status" value="1"/>
</dbReference>
<dbReference type="EMBL" id="JAVFWL010000006">
    <property type="protein sequence ID" value="KAK6761520.1"/>
    <property type="molecule type" value="Genomic_DNA"/>
</dbReference>
<reference evidence="2 3" key="1">
    <citation type="submission" date="2023-08" db="EMBL/GenBank/DDBJ databases">
        <title>A Necator americanus chromosomal reference genome.</title>
        <authorList>
            <person name="Ilik V."/>
            <person name="Petrzelkova K.J."/>
            <person name="Pardy F."/>
            <person name="Fuh T."/>
            <person name="Niatou-Singa F.S."/>
            <person name="Gouil Q."/>
            <person name="Baker L."/>
            <person name="Ritchie M.E."/>
            <person name="Jex A.R."/>
            <person name="Gazzola D."/>
            <person name="Li H."/>
            <person name="Toshio Fujiwara R."/>
            <person name="Zhan B."/>
            <person name="Aroian R.V."/>
            <person name="Pafco B."/>
            <person name="Schwarz E.M."/>
        </authorList>
    </citation>
    <scope>NUCLEOTIDE SEQUENCE [LARGE SCALE GENOMIC DNA]</scope>
    <source>
        <strain evidence="2 3">Aroian</strain>
        <tissue evidence="2">Whole animal</tissue>
    </source>
</reference>
<gene>
    <name evidence="2" type="primary">Necator_chrX.g22714</name>
    <name evidence="2" type="ORF">RB195_022551</name>
</gene>